<accession>A0A1H9GMX6</accession>
<evidence type="ECO:0000313" key="3">
    <source>
        <dbReference type="EMBL" id="SEQ51477.1"/>
    </source>
</evidence>
<dbReference type="InterPro" id="IPR009739">
    <property type="entry name" value="LprI-like_N"/>
</dbReference>
<dbReference type="Pfam" id="PF07007">
    <property type="entry name" value="LprI"/>
    <property type="match status" value="1"/>
</dbReference>
<dbReference type="OrthoDB" id="6556339at2"/>
<evidence type="ECO:0000259" key="2">
    <source>
        <dbReference type="Pfam" id="PF07007"/>
    </source>
</evidence>
<dbReference type="EMBL" id="FOGC01000003">
    <property type="protein sequence ID" value="SEQ51477.1"/>
    <property type="molecule type" value="Genomic_DNA"/>
</dbReference>
<dbReference type="RefSeq" id="WP_092674159.1">
    <property type="nucleotide sequence ID" value="NZ_FOGC01000003.1"/>
</dbReference>
<reference evidence="4" key="1">
    <citation type="submission" date="2016-10" db="EMBL/GenBank/DDBJ databases">
        <authorList>
            <person name="Varghese N."/>
            <person name="Submissions S."/>
        </authorList>
    </citation>
    <scope>NUCLEOTIDE SEQUENCE [LARGE SCALE GENOMIC DNA]</scope>
    <source>
        <strain evidence="4">8N4</strain>
    </source>
</reference>
<evidence type="ECO:0000313" key="4">
    <source>
        <dbReference type="Proteomes" id="UP000242515"/>
    </source>
</evidence>
<keyword evidence="1" id="KW-0732">Signal</keyword>
<evidence type="ECO:0000256" key="1">
    <source>
        <dbReference type="SAM" id="SignalP"/>
    </source>
</evidence>
<sequence length="134" mass="16153">MIRFLYLLAFIGFSAIAGNKENAYSEDCFEKKVTDETYICISDKKYSLEDEYNNTFKKLLINVKKNKKYVMNYSELKKGLMQTKIIWDKFVESECLMEANVYEKDTKFYESVYNSCLIKRYSERINYYNHLEFM</sequence>
<organism evidence="3 4">
    <name type="scientific">Rosenbergiella nectarea</name>
    <dbReference type="NCBI Taxonomy" id="988801"/>
    <lineage>
        <taxon>Bacteria</taxon>
        <taxon>Pseudomonadati</taxon>
        <taxon>Pseudomonadota</taxon>
        <taxon>Gammaproteobacteria</taxon>
        <taxon>Enterobacterales</taxon>
        <taxon>Erwiniaceae</taxon>
        <taxon>Rosenbergiella</taxon>
    </lineage>
</organism>
<keyword evidence="4" id="KW-1185">Reference proteome</keyword>
<feature type="signal peptide" evidence="1">
    <location>
        <begin position="1"/>
        <end position="17"/>
    </location>
</feature>
<gene>
    <name evidence="3" type="ORF">SAMN05216522_103284</name>
</gene>
<name>A0A1H9GMX6_9GAMM</name>
<dbReference type="Proteomes" id="UP000242515">
    <property type="component" value="Unassembled WGS sequence"/>
</dbReference>
<dbReference type="AlphaFoldDB" id="A0A1H9GMX6"/>
<protein>
    <recommendedName>
        <fullName evidence="2">Lysozyme inhibitor LprI-like N-terminal domain-containing protein</fullName>
    </recommendedName>
</protein>
<proteinExistence type="predicted"/>
<feature type="chain" id="PRO_5017195689" description="Lysozyme inhibitor LprI-like N-terminal domain-containing protein" evidence="1">
    <location>
        <begin position="18"/>
        <end position="134"/>
    </location>
</feature>
<feature type="domain" description="Lysozyme inhibitor LprI-like N-terminal" evidence="2">
    <location>
        <begin position="31"/>
        <end position="126"/>
    </location>
</feature>
<dbReference type="Gene3D" id="1.20.1270.180">
    <property type="match status" value="1"/>
</dbReference>